<dbReference type="EMBL" id="LZYZ01000001">
    <property type="protein sequence ID" value="OOM16198.1"/>
    <property type="molecule type" value="Genomic_DNA"/>
</dbReference>
<proteinExistence type="inferred from homology"/>
<evidence type="ECO:0000313" key="12">
    <source>
        <dbReference type="Proteomes" id="UP000191154"/>
    </source>
</evidence>
<reference evidence="11 12" key="1">
    <citation type="submission" date="2016-05" db="EMBL/GenBank/DDBJ databases">
        <title>Microbial solvent formation.</title>
        <authorList>
            <person name="Poehlein A."/>
            <person name="Montoya Solano J.D."/>
            <person name="Flitsch S."/>
            <person name="Krabben P."/>
            <person name="Duerre P."/>
            <person name="Daniel R."/>
        </authorList>
    </citation>
    <scope>NUCLEOTIDE SEQUENCE [LARGE SCALE GENOMIC DNA]</scope>
    <source>
        <strain evidence="11 12">L1-8</strain>
    </source>
</reference>
<comment type="similarity">
    <text evidence="6">Belongs to the methyl-accepting chemotaxis (MCP) protein family.</text>
</comment>
<name>A0A1S8NIG0_CLOSA</name>
<feature type="domain" description="HAMP" evidence="10">
    <location>
        <begin position="176"/>
        <end position="228"/>
    </location>
</feature>
<sequence length="529" mass="58907">MKISMILKQIIGILIIILVISNVILLNSIDVMQGDGKVINYAGTVRGGTQRLVKLELSNKQSDKLIEKLDSIVNGLINGDEILGLPKATDEKFINKMNQVKTKWNNLKDNIYAFRNGKATEDLLSQSEEYFNLTDEATSIAEEVSNNKVNKLKNIQIALLTIDILILIGFGVVISRKISKPLRNLINQLEKGNMEEKLGDNLLTRKDEIGVLSRTLDTAMESLKEAIVKEKEASNNVKNFSKVLNDNIRVSSKNVDEIKRIMDKMIKDVQIQLECIDKGVSSSSYLEDLIKNQQEVLDRLNIGEKQVSKLNEDGKDMMDTLLEKTTQLIQLSKQIEGSVQQNKNSTEKVLSASEMIKSIAEQTNLLALNASIEAARAGESGKGFAVVAEEIRKLAENTNTFVNQIDQSISNLTDTTDETGYKIGSVLEKIDEQKLVVEETHKKFINISEAVENIKSIGLEFDKVRKQMEIQKTDIISVIEDMHSSSEGCTEGLKELENSVEVQNKTTLKLEEEGEYLVNLVGAISCKGA</sequence>
<evidence type="ECO:0000256" key="2">
    <source>
        <dbReference type="ARBA" id="ARBA00022692"/>
    </source>
</evidence>
<dbReference type="Gene3D" id="1.10.287.950">
    <property type="entry name" value="Methyl-accepting chemotaxis protein"/>
    <property type="match status" value="1"/>
</dbReference>
<dbReference type="Proteomes" id="UP000191154">
    <property type="component" value="Unassembled WGS sequence"/>
</dbReference>
<organism evidence="11 12">
    <name type="scientific">Clostridium saccharobutylicum</name>
    <dbReference type="NCBI Taxonomy" id="169679"/>
    <lineage>
        <taxon>Bacteria</taxon>
        <taxon>Bacillati</taxon>
        <taxon>Bacillota</taxon>
        <taxon>Clostridia</taxon>
        <taxon>Eubacteriales</taxon>
        <taxon>Clostridiaceae</taxon>
        <taxon>Clostridium</taxon>
    </lineage>
</organism>
<dbReference type="STRING" id="169679.CSACC_38680"/>
<keyword evidence="4 8" id="KW-0472">Membrane</keyword>
<comment type="caution">
    <text evidence="11">The sequence shown here is derived from an EMBL/GenBank/DDBJ whole genome shotgun (WGS) entry which is preliminary data.</text>
</comment>
<dbReference type="GO" id="GO:0004888">
    <property type="term" value="F:transmembrane signaling receptor activity"/>
    <property type="evidence" value="ECO:0007669"/>
    <property type="project" value="InterPro"/>
</dbReference>
<dbReference type="InterPro" id="IPR003660">
    <property type="entry name" value="HAMP_dom"/>
</dbReference>
<dbReference type="GO" id="GO:0016020">
    <property type="term" value="C:membrane"/>
    <property type="evidence" value="ECO:0007669"/>
    <property type="project" value="UniProtKB-SubCell"/>
</dbReference>
<dbReference type="GO" id="GO:0007165">
    <property type="term" value="P:signal transduction"/>
    <property type="evidence" value="ECO:0007669"/>
    <property type="project" value="UniProtKB-KW"/>
</dbReference>
<evidence type="ECO:0000259" key="9">
    <source>
        <dbReference type="PROSITE" id="PS50111"/>
    </source>
</evidence>
<dbReference type="PANTHER" id="PTHR32089">
    <property type="entry name" value="METHYL-ACCEPTING CHEMOTAXIS PROTEIN MCPB"/>
    <property type="match status" value="1"/>
</dbReference>
<dbReference type="PANTHER" id="PTHR32089:SF112">
    <property type="entry name" value="LYSOZYME-LIKE PROTEIN-RELATED"/>
    <property type="match status" value="1"/>
</dbReference>
<dbReference type="InterPro" id="IPR004090">
    <property type="entry name" value="Chemotax_Me-accpt_rcpt"/>
</dbReference>
<evidence type="ECO:0000256" key="3">
    <source>
        <dbReference type="ARBA" id="ARBA00022989"/>
    </source>
</evidence>
<dbReference type="SUPFAM" id="SSF58104">
    <property type="entry name" value="Methyl-accepting chemotaxis protein (MCP) signaling domain"/>
    <property type="match status" value="1"/>
</dbReference>
<dbReference type="Pfam" id="PF13675">
    <property type="entry name" value="PilJ"/>
    <property type="match status" value="1"/>
</dbReference>
<accession>A0A1S8NIG0</accession>
<evidence type="ECO:0000259" key="10">
    <source>
        <dbReference type="PROSITE" id="PS50885"/>
    </source>
</evidence>
<keyword evidence="2 8" id="KW-0812">Transmembrane</keyword>
<dbReference type="InterPro" id="IPR029095">
    <property type="entry name" value="NarX-like_N"/>
</dbReference>
<feature type="transmembrane region" description="Helical" evidence="8">
    <location>
        <begin position="6"/>
        <end position="27"/>
    </location>
</feature>
<feature type="transmembrane region" description="Helical" evidence="8">
    <location>
        <begin position="157"/>
        <end position="175"/>
    </location>
</feature>
<evidence type="ECO:0000256" key="1">
    <source>
        <dbReference type="ARBA" id="ARBA00004141"/>
    </source>
</evidence>
<evidence type="ECO:0000256" key="7">
    <source>
        <dbReference type="PROSITE-ProRule" id="PRU00284"/>
    </source>
</evidence>
<gene>
    <name evidence="11" type="primary">yoaH_2</name>
    <name evidence="11" type="ORF">CLOSAC_04690</name>
</gene>
<protein>
    <submittedName>
        <fullName evidence="11">Putative methyl-accepting chemotaxis protein YoaH</fullName>
    </submittedName>
</protein>
<dbReference type="GO" id="GO:0006935">
    <property type="term" value="P:chemotaxis"/>
    <property type="evidence" value="ECO:0007669"/>
    <property type="project" value="InterPro"/>
</dbReference>
<dbReference type="Pfam" id="PF00015">
    <property type="entry name" value="MCPsignal"/>
    <property type="match status" value="1"/>
</dbReference>
<evidence type="ECO:0000256" key="5">
    <source>
        <dbReference type="ARBA" id="ARBA00023224"/>
    </source>
</evidence>
<feature type="domain" description="Methyl-accepting transducer" evidence="9">
    <location>
        <begin position="247"/>
        <end position="483"/>
    </location>
</feature>
<keyword evidence="3 8" id="KW-1133">Transmembrane helix</keyword>
<dbReference type="SMART" id="SM00283">
    <property type="entry name" value="MA"/>
    <property type="match status" value="1"/>
</dbReference>
<evidence type="ECO:0000256" key="4">
    <source>
        <dbReference type="ARBA" id="ARBA00023136"/>
    </source>
</evidence>
<keyword evidence="5 7" id="KW-0807">Transducer</keyword>
<dbReference type="RefSeq" id="WP_077863939.1">
    <property type="nucleotide sequence ID" value="NZ_LZYZ01000001.1"/>
</dbReference>
<comment type="subcellular location">
    <subcellularLocation>
        <location evidence="1">Membrane</location>
        <topology evidence="1">Multi-pass membrane protein</topology>
    </subcellularLocation>
</comment>
<evidence type="ECO:0000313" key="11">
    <source>
        <dbReference type="EMBL" id="OOM16198.1"/>
    </source>
</evidence>
<dbReference type="PROSITE" id="PS50885">
    <property type="entry name" value="HAMP"/>
    <property type="match status" value="1"/>
</dbReference>
<dbReference type="PROSITE" id="PS50111">
    <property type="entry name" value="CHEMOTAXIS_TRANSDUC_2"/>
    <property type="match status" value="1"/>
</dbReference>
<evidence type="ECO:0000256" key="8">
    <source>
        <dbReference type="SAM" id="Phobius"/>
    </source>
</evidence>
<evidence type="ECO:0000256" key="6">
    <source>
        <dbReference type="ARBA" id="ARBA00029447"/>
    </source>
</evidence>
<dbReference type="PRINTS" id="PR00260">
    <property type="entry name" value="CHEMTRNSDUCR"/>
</dbReference>
<dbReference type="InterPro" id="IPR004089">
    <property type="entry name" value="MCPsignal_dom"/>
</dbReference>
<dbReference type="Gene3D" id="6.10.340.10">
    <property type="match status" value="1"/>
</dbReference>
<dbReference type="AlphaFoldDB" id="A0A1S8NIG0"/>